<evidence type="ECO:0000313" key="3">
    <source>
        <dbReference type="Proteomes" id="UP000529783"/>
    </source>
</evidence>
<dbReference type="RefSeq" id="WP_179846766.1">
    <property type="nucleotide sequence ID" value="NZ_JACCBA010000001.1"/>
</dbReference>
<sequence length="178" mass="18319">MDRFQPVSPERIRRISTKARSLIMASRAWLISVAVGVLTGAAVGGLVAGLDYAAFIADLHHRHEIDAFAFNYLDFLRDHVVEGAVIGAACGAIGAACAVGVVLRVLEDPRVRKLFVRLAGGAVIAGVLACVAFVVLAAVGIAVRGPIGPQGAVTPGDFLIGLCGYAAGLAVGTTRTDD</sequence>
<accession>A0A7Y9EM16</accession>
<feature type="transmembrane region" description="Helical" evidence="1">
    <location>
        <begin position="28"/>
        <end position="50"/>
    </location>
</feature>
<organism evidence="2 3">
    <name type="scientific">Actinomadura luteofluorescens</name>
    <dbReference type="NCBI Taxonomy" id="46163"/>
    <lineage>
        <taxon>Bacteria</taxon>
        <taxon>Bacillati</taxon>
        <taxon>Actinomycetota</taxon>
        <taxon>Actinomycetes</taxon>
        <taxon>Streptosporangiales</taxon>
        <taxon>Thermomonosporaceae</taxon>
        <taxon>Actinomadura</taxon>
    </lineage>
</organism>
<dbReference type="Proteomes" id="UP000529783">
    <property type="component" value="Unassembled WGS sequence"/>
</dbReference>
<dbReference type="AlphaFoldDB" id="A0A7Y9EM16"/>
<feature type="transmembrane region" description="Helical" evidence="1">
    <location>
        <begin position="84"/>
        <end position="106"/>
    </location>
</feature>
<keyword evidence="1" id="KW-0472">Membrane</keyword>
<evidence type="ECO:0000313" key="2">
    <source>
        <dbReference type="EMBL" id="NYD50159.1"/>
    </source>
</evidence>
<proteinExistence type="predicted"/>
<feature type="transmembrane region" description="Helical" evidence="1">
    <location>
        <begin position="118"/>
        <end position="143"/>
    </location>
</feature>
<keyword evidence="1" id="KW-0812">Transmembrane</keyword>
<gene>
    <name evidence="2" type="ORF">BJY14_006142</name>
</gene>
<keyword evidence="1" id="KW-1133">Transmembrane helix</keyword>
<keyword evidence="3" id="KW-1185">Reference proteome</keyword>
<protein>
    <submittedName>
        <fullName evidence="2">Uncharacterized protein</fullName>
    </submittedName>
</protein>
<evidence type="ECO:0000256" key="1">
    <source>
        <dbReference type="SAM" id="Phobius"/>
    </source>
</evidence>
<dbReference type="EMBL" id="JACCBA010000001">
    <property type="protein sequence ID" value="NYD50159.1"/>
    <property type="molecule type" value="Genomic_DNA"/>
</dbReference>
<reference evidence="2 3" key="1">
    <citation type="submission" date="2020-07" db="EMBL/GenBank/DDBJ databases">
        <title>Sequencing the genomes of 1000 actinobacteria strains.</title>
        <authorList>
            <person name="Klenk H.-P."/>
        </authorList>
    </citation>
    <scope>NUCLEOTIDE SEQUENCE [LARGE SCALE GENOMIC DNA]</scope>
    <source>
        <strain evidence="2 3">DSM 40398</strain>
    </source>
</reference>
<comment type="caution">
    <text evidence="2">The sequence shown here is derived from an EMBL/GenBank/DDBJ whole genome shotgun (WGS) entry which is preliminary data.</text>
</comment>
<name>A0A7Y9EM16_9ACTN</name>